<keyword evidence="4" id="KW-1185">Reference proteome</keyword>
<comment type="caution">
    <text evidence="3">The sequence shown here is derived from an EMBL/GenBank/DDBJ whole genome shotgun (WGS) entry which is preliminary data.</text>
</comment>
<evidence type="ECO:0000313" key="4">
    <source>
        <dbReference type="Proteomes" id="UP000520814"/>
    </source>
</evidence>
<feature type="chain" id="PRO_5031473388" description="Ice-binding protein C-terminal domain-containing protein" evidence="1">
    <location>
        <begin position="40"/>
        <end position="233"/>
    </location>
</feature>
<sequence>MALLTKDLSMTLSRSLRPAARLRCLALLGLALLPHTAHAQTFISNDINQNLATSGSGNNLNDNQTKAYGFTTAALSNFQFTSATISLTLVTGTNNTVSGGIYADSGGNPSSTQLVAFNTVSVSSGGVNYRTFTPVSTFQLTPNTTYWVRFFSTTAGAGTQWNAVPSTFPTATGDYNGLVTLLGYKNSNTSGASWGTSTLTNGITITLVTLPEPGTFALLALGLVGGVIARRRK</sequence>
<dbReference type="Proteomes" id="UP000520814">
    <property type="component" value="Unassembled WGS sequence"/>
</dbReference>
<reference evidence="3 4" key="1">
    <citation type="submission" date="2020-08" db="EMBL/GenBank/DDBJ databases">
        <title>Genomic Encyclopedia of Type Strains, Phase IV (KMG-IV): sequencing the most valuable type-strain genomes for metagenomic binning, comparative biology and taxonomic classification.</title>
        <authorList>
            <person name="Goeker M."/>
        </authorList>
    </citation>
    <scope>NUCLEOTIDE SEQUENCE [LARGE SCALE GENOMIC DNA]</scope>
    <source>
        <strain evidence="3 4">DSM 23562</strain>
    </source>
</reference>
<dbReference type="EMBL" id="JACHGW010000005">
    <property type="protein sequence ID" value="MBB6052938.1"/>
    <property type="molecule type" value="Genomic_DNA"/>
</dbReference>
<dbReference type="InterPro" id="IPR013424">
    <property type="entry name" value="Ice-binding_C"/>
</dbReference>
<organism evidence="3 4">
    <name type="scientific">Armatimonas rosea</name>
    <dbReference type="NCBI Taxonomy" id="685828"/>
    <lineage>
        <taxon>Bacteria</taxon>
        <taxon>Bacillati</taxon>
        <taxon>Armatimonadota</taxon>
        <taxon>Armatimonadia</taxon>
        <taxon>Armatimonadales</taxon>
        <taxon>Armatimonadaceae</taxon>
        <taxon>Armatimonas</taxon>
    </lineage>
</organism>
<dbReference type="NCBIfam" id="NF041539">
    <property type="entry name" value="choice_anch_R"/>
    <property type="match status" value="1"/>
</dbReference>
<name>A0A7W9W8M9_ARMRO</name>
<protein>
    <recommendedName>
        <fullName evidence="2">Ice-binding protein C-terminal domain-containing protein</fullName>
    </recommendedName>
</protein>
<evidence type="ECO:0000256" key="1">
    <source>
        <dbReference type="SAM" id="SignalP"/>
    </source>
</evidence>
<accession>A0A7W9W8M9</accession>
<feature type="signal peptide" evidence="1">
    <location>
        <begin position="1"/>
        <end position="39"/>
    </location>
</feature>
<dbReference type="AlphaFoldDB" id="A0A7W9W8M9"/>
<evidence type="ECO:0000259" key="2">
    <source>
        <dbReference type="Pfam" id="PF07589"/>
    </source>
</evidence>
<proteinExistence type="predicted"/>
<dbReference type="RefSeq" id="WP_184202746.1">
    <property type="nucleotide sequence ID" value="NZ_JACHGW010000005.1"/>
</dbReference>
<evidence type="ECO:0000313" key="3">
    <source>
        <dbReference type="EMBL" id="MBB6052938.1"/>
    </source>
</evidence>
<feature type="domain" description="Ice-binding protein C-terminal" evidence="2">
    <location>
        <begin position="211"/>
        <end position="232"/>
    </location>
</feature>
<dbReference type="NCBIfam" id="TIGR02595">
    <property type="entry name" value="PEP_CTERM"/>
    <property type="match status" value="1"/>
</dbReference>
<dbReference type="Pfam" id="PF07589">
    <property type="entry name" value="PEP-CTERM"/>
    <property type="match status" value="1"/>
</dbReference>
<keyword evidence="1" id="KW-0732">Signal</keyword>
<gene>
    <name evidence="3" type="ORF">HNQ39_004770</name>
</gene>